<protein>
    <recommendedName>
        <fullName evidence="1">RAP domain-containing protein</fullName>
    </recommendedName>
</protein>
<evidence type="ECO:0000259" key="1">
    <source>
        <dbReference type="PROSITE" id="PS51286"/>
    </source>
</evidence>
<comment type="caution">
    <text evidence="2">The sequence shown here is derived from an EMBL/GenBank/DDBJ whole genome shotgun (WGS) entry which is preliminary data.</text>
</comment>
<dbReference type="Pfam" id="PF08373">
    <property type="entry name" value="RAP"/>
    <property type="match status" value="1"/>
</dbReference>
<dbReference type="InterPro" id="IPR013584">
    <property type="entry name" value="RAP"/>
</dbReference>
<reference evidence="2 3" key="1">
    <citation type="journal article" date="2020" name="bioRxiv">
        <title>Metabolic contributions of an alphaproteobacterial endosymbiont in the apicomplexan Cardiosporidium cionae.</title>
        <authorList>
            <person name="Hunter E.S."/>
            <person name="Paight C.J."/>
            <person name="Lane C.E."/>
        </authorList>
    </citation>
    <scope>NUCLEOTIDE SEQUENCE [LARGE SCALE GENOMIC DNA]</scope>
    <source>
        <strain evidence="2">ESH_2018</strain>
    </source>
</reference>
<dbReference type="SMART" id="SM00952">
    <property type="entry name" value="RAP"/>
    <property type="match status" value="1"/>
</dbReference>
<feature type="domain" description="RAP" evidence="1">
    <location>
        <begin position="550"/>
        <end position="613"/>
    </location>
</feature>
<name>A0ABQ7JFL0_9APIC</name>
<evidence type="ECO:0000313" key="2">
    <source>
        <dbReference type="EMBL" id="KAF8822778.1"/>
    </source>
</evidence>
<dbReference type="Proteomes" id="UP000823046">
    <property type="component" value="Unassembled WGS sequence"/>
</dbReference>
<dbReference type="EMBL" id="JADAQX010000024">
    <property type="protein sequence ID" value="KAF8822778.1"/>
    <property type="molecule type" value="Genomic_DNA"/>
</dbReference>
<sequence>MKPPGVEILTPSESKTMNQAIDSFKHYSRISIFPEKLFARLVHPYFKNTGITCPAFLVAPCCLFYPRERHSNSPRGHVFLASNSQPNAHSIEMPLSKSLDMLESLFSKHGGKKFSSSSTPLCETPSARWLLSNIFRQLSAAASMQIADLNKAIKPEHMASLLQRIEQFSVPINRIQAKNIFKVLGDNFESISPSLLTKILYHLVKLGFNEEAFLLKIAKRIALSKCQANLSTSDLVYTLFSFSVLDYVDISFMDGSVQLLNSQMDSLSTFQIISSCRALAKFEYVDSKFCGNACVTLIKRLPEILCSKNRVLHLLQALSTMGFAHTLLLTSLAGGLLPLLSKFCPLEVSTILRSFTLLGCYHRDLFLTAFKLPYWQTMIEERRQSFLESSSEAILKNIFLQSKLRFYGELYLRWCIFHIFLLLGEGIYDPNCSSDITLAKLYQSYMGFKIESPDAELFHFSLENSYILKEIFKRNMKFWGYASSALHHEIADILQKDLGIPCETEFATKQGLLLDVAILPKQLHKVNLTAQIDMGRATIVSTRLAQLQKYAIEIDGPFHFLQKSQQHFPPCQNAATKFKQRILTKTGWIVISIPYWKITPWNNRAWKASYLQRVIAEKTLPTK</sequence>
<proteinExistence type="predicted"/>
<keyword evidence="3" id="KW-1185">Reference proteome</keyword>
<organism evidence="2 3">
    <name type="scientific">Cardiosporidium cionae</name>
    <dbReference type="NCBI Taxonomy" id="476202"/>
    <lineage>
        <taxon>Eukaryota</taxon>
        <taxon>Sar</taxon>
        <taxon>Alveolata</taxon>
        <taxon>Apicomplexa</taxon>
        <taxon>Aconoidasida</taxon>
        <taxon>Nephromycida</taxon>
        <taxon>Cardiosporidium</taxon>
    </lineage>
</organism>
<accession>A0ABQ7JFL0</accession>
<evidence type="ECO:0000313" key="3">
    <source>
        <dbReference type="Proteomes" id="UP000823046"/>
    </source>
</evidence>
<gene>
    <name evidence="2" type="ORF">IE077_002648</name>
</gene>
<dbReference type="PROSITE" id="PS51286">
    <property type="entry name" value="RAP"/>
    <property type="match status" value="1"/>
</dbReference>